<organism evidence="3 4">
    <name type="scientific">Actinomadura fulvescens</name>
    <dbReference type="NCBI Taxonomy" id="46160"/>
    <lineage>
        <taxon>Bacteria</taxon>
        <taxon>Bacillati</taxon>
        <taxon>Actinomycetota</taxon>
        <taxon>Actinomycetes</taxon>
        <taxon>Streptosporangiales</taxon>
        <taxon>Thermomonosporaceae</taxon>
        <taxon>Actinomadura</taxon>
    </lineage>
</organism>
<dbReference type="PRINTS" id="PR00040">
    <property type="entry name" value="HTHMERR"/>
</dbReference>
<feature type="domain" description="HTH merR-type" evidence="2">
    <location>
        <begin position="6"/>
        <end position="74"/>
    </location>
</feature>
<evidence type="ECO:0000259" key="2">
    <source>
        <dbReference type="PROSITE" id="PS50937"/>
    </source>
</evidence>
<dbReference type="Proteomes" id="UP001501509">
    <property type="component" value="Unassembled WGS sequence"/>
</dbReference>
<proteinExistence type="predicted"/>
<comment type="caution">
    <text evidence="3">The sequence shown here is derived from an EMBL/GenBank/DDBJ whole genome shotgun (WGS) entry which is preliminary data.</text>
</comment>
<evidence type="ECO:0000313" key="3">
    <source>
        <dbReference type="EMBL" id="GAA2612496.1"/>
    </source>
</evidence>
<accession>A0ABN3Q236</accession>
<dbReference type="Gene3D" id="1.10.1660.10">
    <property type="match status" value="1"/>
</dbReference>
<dbReference type="SMART" id="SM00422">
    <property type="entry name" value="HTH_MERR"/>
    <property type="match status" value="1"/>
</dbReference>
<name>A0ABN3Q236_9ACTN</name>
<evidence type="ECO:0000313" key="4">
    <source>
        <dbReference type="Proteomes" id="UP001501509"/>
    </source>
</evidence>
<dbReference type="InterPro" id="IPR000551">
    <property type="entry name" value="MerR-type_HTH_dom"/>
</dbReference>
<evidence type="ECO:0000256" key="1">
    <source>
        <dbReference type="ARBA" id="ARBA00023125"/>
    </source>
</evidence>
<dbReference type="RefSeq" id="WP_344545241.1">
    <property type="nucleotide sequence ID" value="NZ_BAAATD010000007.1"/>
</dbReference>
<dbReference type="SUPFAM" id="SSF46955">
    <property type="entry name" value="Putative DNA-binding domain"/>
    <property type="match status" value="1"/>
</dbReference>
<protein>
    <submittedName>
        <fullName evidence="3">MerR family transcriptional regulator</fullName>
    </submittedName>
</protein>
<sequence length="304" mass="33283">MNGDQSLGIGELSRLTGVPVRTIRFYCDEGILTVGRSSGGHRRFDPDAVERLCLVRRLRGLGLGLPAIAGVLTGRRSLDEAISLERAALDAELASLAWRRASLRAVEQASPAERAARLELLAHAQGPAARSVIVDFWVRMVRAHVSPEIMEGLVDLAVPRAPADPTPGQVVAFAEMMALARGSSFGDERRVRQRIAEAEISDEGTLMLGVAEAYALAAPAVLAGEPPRPGAALDRFVEAHAFVRRDRKDTPEFRRYLHRELLRDHDARIDRYWDLFSEVTGTSASFGQGHRWLLDALGKALRLA</sequence>
<dbReference type="Pfam" id="PF13411">
    <property type="entry name" value="MerR_1"/>
    <property type="match status" value="1"/>
</dbReference>
<dbReference type="CDD" id="cd00592">
    <property type="entry name" value="HTH_MerR-like"/>
    <property type="match status" value="1"/>
</dbReference>
<keyword evidence="4" id="KW-1185">Reference proteome</keyword>
<dbReference type="InterPro" id="IPR047057">
    <property type="entry name" value="MerR_fam"/>
</dbReference>
<gene>
    <name evidence="3" type="ORF">GCM10010411_54060</name>
</gene>
<dbReference type="PANTHER" id="PTHR30204">
    <property type="entry name" value="REDOX-CYCLING DRUG-SENSING TRANSCRIPTIONAL ACTIVATOR SOXR"/>
    <property type="match status" value="1"/>
</dbReference>
<dbReference type="PROSITE" id="PS50937">
    <property type="entry name" value="HTH_MERR_2"/>
    <property type="match status" value="1"/>
</dbReference>
<reference evidence="3 4" key="1">
    <citation type="journal article" date="2019" name="Int. J. Syst. Evol. Microbiol.">
        <title>The Global Catalogue of Microorganisms (GCM) 10K type strain sequencing project: providing services to taxonomists for standard genome sequencing and annotation.</title>
        <authorList>
            <consortium name="The Broad Institute Genomics Platform"/>
            <consortium name="The Broad Institute Genome Sequencing Center for Infectious Disease"/>
            <person name="Wu L."/>
            <person name="Ma J."/>
        </authorList>
    </citation>
    <scope>NUCLEOTIDE SEQUENCE [LARGE SCALE GENOMIC DNA]</scope>
    <source>
        <strain evidence="3 4">JCM 6833</strain>
    </source>
</reference>
<keyword evidence="1" id="KW-0238">DNA-binding</keyword>
<dbReference type="InterPro" id="IPR009061">
    <property type="entry name" value="DNA-bd_dom_put_sf"/>
</dbReference>
<dbReference type="PANTHER" id="PTHR30204:SF93">
    <property type="entry name" value="HTH MERR-TYPE DOMAIN-CONTAINING PROTEIN"/>
    <property type="match status" value="1"/>
</dbReference>
<dbReference type="EMBL" id="BAAATD010000007">
    <property type="protein sequence ID" value="GAA2612496.1"/>
    <property type="molecule type" value="Genomic_DNA"/>
</dbReference>